<gene>
    <name evidence="1" type="ORF">LCGC14_0674300</name>
</gene>
<protein>
    <submittedName>
        <fullName evidence="1">Uncharacterized protein</fullName>
    </submittedName>
</protein>
<dbReference type="EMBL" id="LAZR01001337">
    <property type="protein sequence ID" value="KKN46313.1"/>
    <property type="molecule type" value="Genomic_DNA"/>
</dbReference>
<organism evidence="1">
    <name type="scientific">marine sediment metagenome</name>
    <dbReference type="NCBI Taxonomy" id="412755"/>
    <lineage>
        <taxon>unclassified sequences</taxon>
        <taxon>metagenomes</taxon>
        <taxon>ecological metagenomes</taxon>
    </lineage>
</organism>
<name>A0A0F9TY50_9ZZZZ</name>
<dbReference type="AlphaFoldDB" id="A0A0F9TY50"/>
<comment type="caution">
    <text evidence="1">The sequence shown here is derived from an EMBL/GenBank/DDBJ whole genome shotgun (WGS) entry which is preliminary data.</text>
</comment>
<accession>A0A0F9TY50</accession>
<evidence type="ECO:0000313" key="1">
    <source>
        <dbReference type="EMBL" id="KKN46313.1"/>
    </source>
</evidence>
<proteinExistence type="predicted"/>
<sequence length="152" mass="17154">MNAEAQRVICESLNSMFDHPDDHVADDVQIIDMFTAMIEKATRGLRADREMLMIREALGVIDPEKDFDVDLMVPIIACMRRDSIVYQELLECIHRSGPRPEPKPEPEPPTDAQRELGCALAELSAMGPPDSLDKRCAVLWRIRKAWMALGHG</sequence>
<reference evidence="1" key="1">
    <citation type="journal article" date="2015" name="Nature">
        <title>Complex archaea that bridge the gap between prokaryotes and eukaryotes.</title>
        <authorList>
            <person name="Spang A."/>
            <person name="Saw J.H."/>
            <person name="Jorgensen S.L."/>
            <person name="Zaremba-Niedzwiedzka K."/>
            <person name="Martijn J."/>
            <person name="Lind A.E."/>
            <person name="van Eijk R."/>
            <person name="Schleper C."/>
            <person name="Guy L."/>
            <person name="Ettema T.J."/>
        </authorList>
    </citation>
    <scope>NUCLEOTIDE SEQUENCE</scope>
</reference>